<reference evidence="2" key="1">
    <citation type="submission" date="2020-11" db="EMBL/GenBank/DDBJ databases">
        <authorList>
            <consortium name="DOE Joint Genome Institute"/>
            <person name="Ahrendt S."/>
            <person name="Riley R."/>
            <person name="Andreopoulos W."/>
            <person name="Labutti K."/>
            <person name="Pangilinan J."/>
            <person name="Ruiz-Duenas F.J."/>
            <person name="Barrasa J.M."/>
            <person name="Sanchez-Garcia M."/>
            <person name="Camarero S."/>
            <person name="Miyauchi S."/>
            <person name="Serrano A."/>
            <person name="Linde D."/>
            <person name="Babiker R."/>
            <person name="Drula E."/>
            <person name="Ayuso-Fernandez I."/>
            <person name="Pacheco R."/>
            <person name="Padilla G."/>
            <person name="Ferreira P."/>
            <person name="Barriuso J."/>
            <person name="Kellner H."/>
            <person name="Castanera R."/>
            <person name="Alfaro M."/>
            <person name="Ramirez L."/>
            <person name="Pisabarro A.G."/>
            <person name="Kuo A."/>
            <person name="Tritt A."/>
            <person name="Lipzen A."/>
            <person name="He G."/>
            <person name="Yan M."/>
            <person name="Ng V."/>
            <person name="Cullen D."/>
            <person name="Martin F."/>
            <person name="Rosso M.-N."/>
            <person name="Henrissat B."/>
            <person name="Hibbett D."/>
            <person name="Martinez A.T."/>
            <person name="Grigoriev I.V."/>
        </authorList>
    </citation>
    <scope>NUCLEOTIDE SEQUENCE</scope>
    <source>
        <strain evidence="2">CBS 247.69</strain>
    </source>
</reference>
<sequence length="324" mass="35310">MSATTSTAPFTYPIPPPTVNNLDAQARTRLLRSTRKLGVVLGTTPMFLEIPTTTTPTSVPITPRTKAYRREGRVFGHSPSSSISSESDFETSFLTVDTKGTSLETTLPAMSVTLSIESPPKKKSSKPASKKPLAQPLLLRLRSVPTAPARPAHEKPIQPQPLSPLSPTFSQNSTSHDGSNPNKERDARRKKMAKLTRTLGENIPPELVFPTPPSSTRTSLETSPISPLRPRSKTVSKPKSKAVAPPPASAPSSTTNSKAQLQIHVPPPTLAERRNRHRPRSLSLGSATELQKAMPLHFFLMIPPLCFRQCWTMMPLDLCNIGLL</sequence>
<keyword evidence="3" id="KW-1185">Reference proteome</keyword>
<name>A0A9P5XSV9_9AGAR</name>
<dbReference type="EMBL" id="MU150444">
    <property type="protein sequence ID" value="KAF9456238.1"/>
    <property type="molecule type" value="Genomic_DNA"/>
</dbReference>
<feature type="compositionally biased region" description="Low complexity" evidence="1">
    <location>
        <begin position="130"/>
        <end position="139"/>
    </location>
</feature>
<evidence type="ECO:0000313" key="2">
    <source>
        <dbReference type="EMBL" id="KAF9456238.1"/>
    </source>
</evidence>
<feature type="region of interest" description="Disordered" evidence="1">
    <location>
        <begin position="113"/>
        <end position="261"/>
    </location>
</feature>
<feature type="compositionally biased region" description="Low complexity" evidence="1">
    <location>
        <begin position="250"/>
        <end position="259"/>
    </location>
</feature>
<dbReference type="AlphaFoldDB" id="A0A9P5XSV9"/>
<accession>A0A9P5XSV9</accession>
<dbReference type="Proteomes" id="UP000807353">
    <property type="component" value="Unassembled WGS sequence"/>
</dbReference>
<feature type="compositionally biased region" description="Polar residues" evidence="1">
    <location>
        <begin position="214"/>
        <end position="225"/>
    </location>
</feature>
<organism evidence="2 3">
    <name type="scientific">Collybia nuda</name>
    <dbReference type="NCBI Taxonomy" id="64659"/>
    <lineage>
        <taxon>Eukaryota</taxon>
        <taxon>Fungi</taxon>
        <taxon>Dikarya</taxon>
        <taxon>Basidiomycota</taxon>
        <taxon>Agaricomycotina</taxon>
        <taxon>Agaricomycetes</taxon>
        <taxon>Agaricomycetidae</taxon>
        <taxon>Agaricales</taxon>
        <taxon>Tricholomatineae</taxon>
        <taxon>Clitocybaceae</taxon>
        <taxon>Collybia</taxon>
    </lineage>
</organism>
<dbReference type="OrthoDB" id="3215907at2759"/>
<feature type="compositionally biased region" description="Polar residues" evidence="1">
    <location>
        <begin position="168"/>
        <end position="181"/>
    </location>
</feature>
<feature type="compositionally biased region" description="Basic residues" evidence="1">
    <location>
        <begin position="230"/>
        <end position="240"/>
    </location>
</feature>
<evidence type="ECO:0000256" key="1">
    <source>
        <dbReference type="SAM" id="MobiDB-lite"/>
    </source>
</evidence>
<evidence type="ECO:0000313" key="3">
    <source>
        <dbReference type="Proteomes" id="UP000807353"/>
    </source>
</evidence>
<gene>
    <name evidence="2" type="ORF">BDZ94DRAFT_420697</name>
</gene>
<comment type="caution">
    <text evidence="2">The sequence shown here is derived from an EMBL/GenBank/DDBJ whole genome shotgun (WGS) entry which is preliminary data.</text>
</comment>
<proteinExistence type="predicted"/>
<protein>
    <submittedName>
        <fullName evidence="2">Uncharacterized protein</fullName>
    </submittedName>
</protein>